<name>A0A024G818_9STRA</name>
<evidence type="ECO:0000313" key="6">
    <source>
        <dbReference type="EMBL" id="CCI42819.1"/>
    </source>
</evidence>
<evidence type="ECO:0000313" key="7">
    <source>
        <dbReference type="Proteomes" id="UP000053237"/>
    </source>
</evidence>
<evidence type="ECO:0000256" key="1">
    <source>
        <dbReference type="ARBA" id="ARBA00010688"/>
    </source>
</evidence>
<dbReference type="Proteomes" id="UP000053237">
    <property type="component" value="Unassembled WGS sequence"/>
</dbReference>
<keyword evidence="2 4" id="KW-0808">Transferase</keyword>
<protein>
    <recommendedName>
        <fullName evidence="5">Carbohydrate kinase PfkB domain-containing protein</fullName>
    </recommendedName>
</protein>
<proteinExistence type="inferred from homology"/>
<organism evidence="6 7">
    <name type="scientific">Albugo candida</name>
    <dbReference type="NCBI Taxonomy" id="65357"/>
    <lineage>
        <taxon>Eukaryota</taxon>
        <taxon>Sar</taxon>
        <taxon>Stramenopiles</taxon>
        <taxon>Oomycota</taxon>
        <taxon>Peronosporomycetes</taxon>
        <taxon>Albuginales</taxon>
        <taxon>Albuginaceae</taxon>
        <taxon>Albugo</taxon>
    </lineage>
</organism>
<dbReference type="Gene3D" id="3.40.1190.20">
    <property type="match status" value="1"/>
</dbReference>
<dbReference type="InterPro" id="IPR002139">
    <property type="entry name" value="Ribo/fructo_kinase"/>
</dbReference>
<gene>
    <name evidence="6" type="ORF">BN9_036030</name>
</gene>
<dbReference type="Pfam" id="PF00294">
    <property type="entry name" value="PfkB"/>
    <property type="match status" value="1"/>
</dbReference>
<dbReference type="GO" id="GO:0016301">
    <property type="term" value="F:kinase activity"/>
    <property type="evidence" value="ECO:0007669"/>
    <property type="project" value="UniProtKB-KW"/>
</dbReference>
<dbReference type="InterPro" id="IPR029056">
    <property type="entry name" value="Ribokinase-like"/>
</dbReference>
<evidence type="ECO:0000256" key="2">
    <source>
        <dbReference type="ARBA" id="ARBA00022679"/>
    </source>
</evidence>
<dbReference type="AlphaFoldDB" id="A0A024G818"/>
<dbReference type="InterPro" id="IPR002173">
    <property type="entry name" value="Carboh/pur_kinase_PfkB_CS"/>
</dbReference>
<dbReference type="GO" id="GO:0006796">
    <property type="term" value="P:phosphate-containing compound metabolic process"/>
    <property type="evidence" value="ECO:0007669"/>
    <property type="project" value="UniProtKB-ARBA"/>
</dbReference>
<dbReference type="PANTHER" id="PTHR10584">
    <property type="entry name" value="SUGAR KINASE"/>
    <property type="match status" value="1"/>
</dbReference>
<dbReference type="InterPro" id="IPR011611">
    <property type="entry name" value="PfkB_dom"/>
</dbReference>
<evidence type="ECO:0000256" key="4">
    <source>
        <dbReference type="RuleBase" id="RU003704"/>
    </source>
</evidence>
<feature type="domain" description="Carbohydrate kinase PfkB" evidence="5">
    <location>
        <begin position="39"/>
        <end position="303"/>
    </location>
</feature>
<dbReference type="InParanoid" id="A0A024G818"/>
<dbReference type="SUPFAM" id="SSF53613">
    <property type="entry name" value="Ribokinase-like"/>
    <property type="match status" value="1"/>
</dbReference>
<dbReference type="OrthoDB" id="204058at2759"/>
<dbReference type="PRINTS" id="PR00990">
    <property type="entry name" value="RIBOKINASE"/>
</dbReference>
<evidence type="ECO:0000259" key="5">
    <source>
        <dbReference type="Pfam" id="PF00294"/>
    </source>
</evidence>
<dbReference type="STRING" id="65357.A0A024G818"/>
<dbReference type="PANTHER" id="PTHR10584:SF166">
    <property type="entry name" value="RIBOKINASE"/>
    <property type="match status" value="1"/>
</dbReference>
<comment type="similarity">
    <text evidence="1 4">Belongs to the carbohydrate kinase PfkB family.</text>
</comment>
<comment type="caution">
    <text evidence="6">The sequence shown here is derived from an EMBL/GenBank/DDBJ whole genome shotgun (WGS) entry which is preliminary data.</text>
</comment>
<dbReference type="GO" id="GO:0005829">
    <property type="term" value="C:cytosol"/>
    <property type="evidence" value="ECO:0007669"/>
    <property type="project" value="TreeGrafter"/>
</dbReference>
<dbReference type="PROSITE" id="PS00584">
    <property type="entry name" value="PFKB_KINASES_2"/>
    <property type="match status" value="1"/>
</dbReference>
<reference evidence="6 7" key="1">
    <citation type="submission" date="2012-05" db="EMBL/GenBank/DDBJ databases">
        <title>Recombination and specialization in a pathogen metapopulation.</title>
        <authorList>
            <person name="Gardiner A."/>
            <person name="Kemen E."/>
            <person name="Schultz-Larsen T."/>
            <person name="MacLean D."/>
            <person name="Van Oosterhout C."/>
            <person name="Jones J.D.G."/>
        </authorList>
    </citation>
    <scope>NUCLEOTIDE SEQUENCE [LARGE SCALE GENOMIC DNA]</scope>
    <source>
        <strain evidence="6 7">Ac Nc2</strain>
    </source>
</reference>
<dbReference type="EMBL" id="CAIX01000039">
    <property type="protein sequence ID" value="CCI42819.1"/>
    <property type="molecule type" value="Genomic_DNA"/>
</dbReference>
<sequence>MRFAVIGDAFVDVVAGALSPTQGLPTWGTDVECHCPIQPHPGGSALNTATHLSALSRGKSEFLVDLHTVVGDDFFGKIIHEHLELNQISLQSPCLPELKTGVCIVLSSPSDRGFVTYYGAMRKFSLRHIDRVRVLDANHLHIGGYYSCPQLHSEILPLLKAAKEKGITVSLDTNYDTSDKWDGGLTHILSFVDVFLPNETEARRISRRETIQEAFTFFEQFVDGLIVIKMGKHGVRARCTRTKCTWFQPTIKVEVQDVTGAGDSFNAGFLYHWKQHPQDVKNALLWGSAVASRCVAEIGASTCKYAYEDIMKITSLD</sequence>
<accession>A0A024G818</accession>
<evidence type="ECO:0000256" key="3">
    <source>
        <dbReference type="ARBA" id="ARBA00022777"/>
    </source>
</evidence>
<keyword evidence="3 4" id="KW-0418">Kinase</keyword>
<keyword evidence="7" id="KW-1185">Reference proteome</keyword>